<evidence type="ECO:0000313" key="1">
    <source>
        <dbReference type="EMBL" id="PIQ89513.1"/>
    </source>
</evidence>
<dbReference type="EMBL" id="PCWA01000035">
    <property type="protein sequence ID" value="PIQ89513.1"/>
    <property type="molecule type" value="Genomic_DNA"/>
</dbReference>
<dbReference type="Proteomes" id="UP000229641">
    <property type="component" value="Unassembled WGS sequence"/>
</dbReference>
<gene>
    <name evidence="1" type="ORF">COV72_02500</name>
</gene>
<sequence length="195" mass="21941">MGIIFGGLFFSFGICQESGRRLHSEALSNNETVKLPFETIRFIKRSVGQGDYVQDERSPMEACDTIKKSVCEDNPGFDCKLIDSARIDSPEQFGKCVDGATAGGCFTCTFKCDFIESKLDIANTGEKKDISKDEALKIAQEVCEKEGWEWKDVYVELYEDKWWGIHTNAGVLGGNAFIRIDKETGEVVEKFFNRE</sequence>
<proteinExistence type="predicted"/>
<reference evidence="1 2" key="1">
    <citation type="submission" date="2017-09" db="EMBL/GenBank/DDBJ databases">
        <title>Depth-based differentiation of microbial function through sediment-hosted aquifers and enrichment of novel symbionts in the deep terrestrial subsurface.</title>
        <authorList>
            <person name="Probst A.J."/>
            <person name="Ladd B."/>
            <person name="Jarett J.K."/>
            <person name="Geller-Mcgrath D.E."/>
            <person name="Sieber C.M."/>
            <person name="Emerson J.B."/>
            <person name="Anantharaman K."/>
            <person name="Thomas B.C."/>
            <person name="Malmstrom R."/>
            <person name="Stieglmeier M."/>
            <person name="Klingl A."/>
            <person name="Woyke T."/>
            <person name="Ryan C.M."/>
            <person name="Banfield J.F."/>
        </authorList>
    </citation>
    <scope>NUCLEOTIDE SEQUENCE [LARGE SCALE GENOMIC DNA]</scope>
    <source>
        <strain evidence="1">CG11_big_fil_rev_8_21_14_0_20_42_13</strain>
    </source>
</reference>
<organism evidence="1 2">
    <name type="scientific">Candidatus Ghiorseimicrobium undicola</name>
    <dbReference type="NCBI Taxonomy" id="1974746"/>
    <lineage>
        <taxon>Bacteria</taxon>
        <taxon>Pseudomonadati</taxon>
        <taxon>Candidatus Omnitrophota</taxon>
        <taxon>Candidatus Ghiorseimicrobium</taxon>
    </lineage>
</organism>
<dbReference type="AlphaFoldDB" id="A0A2H0LYL2"/>
<evidence type="ECO:0008006" key="3">
    <source>
        <dbReference type="Google" id="ProtNLM"/>
    </source>
</evidence>
<comment type="caution">
    <text evidence="1">The sequence shown here is derived from an EMBL/GenBank/DDBJ whole genome shotgun (WGS) entry which is preliminary data.</text>
</comment>
<protein>
    <recommendedName>
        <fullName evidence="3">PepSY domain-containing protein</fullName>
    </recommendedName>
</protein>
<name>A0A2H0LYL2_9BACT</name>
<evidence type="ECO:0000313" key="2">
    <source>
        <dbReference type="Proteomes" id="UP000229641"/>
    </source>
</evidence>
<accession>A0A2H0LYL2</accession>